<keyword evidence="11 16" id="KW-0233">DNA recombination</keyword>
<feature type="region of interest" description="Disordered" evidence="17">
    <location>
        <begin position="78"/>
        <end position="109"/>
    </location>
</feature>
<dbReference type="GO" id="GO:0005634">
    <property type="term" value="C:nucleus"/>
    <property type="evidence" value="ECO:0007669"/>
    <property type="project" value="UniProtKB-SubCell"/>
</dbReference>
<feature type="compositionally biased region" description="Low complexity" evidence="17">
    <location>
        <begin position="87"/>
        <end position="97"/>
    </location>
</feature>
<dbReference type="Pfam" id="PF21136">
    <property type="entry name" value="WHD_MUS81"/>
    <property type="match status" value="1"/>
</dbReference>
<dbReference type="GO" id="GO:0031573">
    <property type="term" value="P:mitotic intra-S DNA damage checkpoint signaling"/>
    <property type="evidence" value="ECO:0007669"/>
    <property type="project" value="TreeGrafter"/>
</dbReference>
<dbReference type="GO" id="GO:0048476">
    <property type="term" value="C:Holliday junction resolvase complex"/>
    <property type="evidence" value="ECO:0007669"/>
    <property type="project" value="UniProtKB-UniRule"/>
</dbReference>
<evidence type="ECO:0000256" key="10">
    <source>
        <dbReference type="ARBA" id="ARBA00022842"/>
    </source>
</evidence>
<evidence type="ECO:0000313" key="20">
    <source>
        <dbReference type="Proteomes" id="UP000037751"/>
    </source>
</evidence>
<dbReference type="RefSeq" id="XP_017991275.1">
    <property type="nucleotide sequence ID" value="XM_018136507.1"/>
</dbReference>
<organism evidence="19 20">
    <name type="scientific">Malassezia pachydermatis</name>
    <dbReference type="NCBI Taxonomy" id="77020"/>
    <lineage>
        <taxon>Eukaryota</taxon>
        <taxon>Fungi</taxon>
        <taxon>Dikarya</taxon>
        <taxon>Basidiomycota</taxon>
        <taxon>Ustilaginomycotina</taxon>
        <taxon>Malasseziomycetes</taxon>
        <taxon>Malasseziales</taxon>
        <taxon>Malasseziaceae</taxon>
        <taxon>Malassezia</taxon>
    </lineage>
</organism>
<dbReference type="PANTHER" id="PTHR13451">
    <property type="entry name" value="CLASS II CROSSOVER JUNCTION ENDONUCLEASE MUS81"/>
    <property type="match status" value="1"/>
</dbReference>
<comment type="subcellular location">
    <subcellularLocation>
        <location evidence="2 16">Nucleus</location>
    </subcellularLocation>
</comment>
<sequence length="709" mass="79532">MTETHRPVAVWLSFLEEWTEEARLRGAKSAAAYLKAHRSLSACEDPLVHPCETVRLRGIGDSIAQRIEKQYEAWCTENNVPMPQRPSASSGETSSRTSQERTATRRPRRVKTYVPEPRSGAHGILVGLYAKVLEEQDEEAFLGKTELIARAQPFCDTDYLVPGGGSSTSIPSSLRRRGMPAASQPMGSSRRSYMTAWQGMKTLIDKGYVYRSGNPARFSLSDVGLPVAHALAVAEGIAAASSTCVQRASGTEARELSCDIAMPPLPGTYESSLEIRPSMLAVQDPVPENTSTRYIQPDTPQLYLPSRTKPNEHRDPENVIVLDDSEDDEMYVEVVMQSDDDDDVQITTTPIPAEKQILTEPKRIEISLLDSSPLIVRSSSPASPYVQEESETLCTILPPESYEICMILDHREVRVRSTTTSHDASARRITFEEAMEQRGIPCELRALEMGDILWVARPKPDLPPATAQVWSRIGEVVLDAVIERKRLDDLTSSIFDGRWHDQKLRLRQSGMGHIVYLIEDINVAQLVQRYGQQIQTALSSTQIIDGFYVHRTANGQATADFLAMMHHAVESMYKACPLHVLREEQLDRTQYSELQQTLRMKHPATRFHTSFHTFQQLHSKGSIGSTLQDLWTRMLLCIRGVSPEKAQIIVHRWSTPQALYMAYQACASDEDAQTLLCRTLDPQVCIPRRRIGPALSRRIWFALHEEAGL</sequence>
<dbReference type="SUPFAM" id="SSF47802">
    <property type="entry name" value="DNA polymerase beta, N-terminal domain-like"/>
    <property type="match status" value="1"/>
</dbReference>
<evidence type="ECO:0000256" key="12">
    <source>
        <dbReference type="ARBA" id="ARBA00023204"/>
    </source>
</evidence>
<dbReference type="InterPro" id="IPR047417">
    <property type="entry name" value="WHD_MUS81"/>
</dbReference>
<feature type="domain" description="ERCC4" evidence="18">
    <location>
        <begin position="405"/>
        <end position="522"/>
    </location>
</feature>
<keyword evidence="9 16" id="KW-0378">Hydrolase</keyword>
<keyword evidence="8 16" id="KW-0227">DNA damage</keyword>
<dbReference type="GO" id="GO:0000712">
    <property type="term" value="P:resolution of meiotic recombination intermediates"/>
    <property type="evidence" value="ECO:0007669"/>
    <property type="project" value="TreeGrafter"/>
</dbReference>
<dbReference type="GO" id="GO:0003677">
    <property type="term" value="F:DNA binding"/>
    <property type="evidence" value="ECO:0007669"/>
    <property type="project" value="UniProtKB-UniRule"/>
</dbReference>
<dbReference type="Gene3D" id="1.10.150.110">
    <property type="entry name" value="DNA polymerase beta, N-terminal domain-like"/>
    <property type="match status" value="1"/>
</dbReference>
<dbReference type="InterPro" id="IPR033309">
    <property type="entry name" value="Mus81"/>
</dbReference>
<evidence type="ECO:0000256" key="8">
    <source>
        <dbReference type="ARBA" id="ARBA00022763"/>
    </source>
</evidence>
<evidence type="ECO:0000256" key="15">
    <source>
        <dbReference type="ARBA" id="ARBA00058015"/>
    </source>
</evidence>
<gene>
    <name evidence="19" type="ORF">Malapachy_2012</name>
</gene>
<dbReference type="InterPro" id="IPR047416">
    <property type="entry name" value="XPF_nuclease_Mus81"/>
</dbReference>
<comment type="subunit">
    <text evidence="16">Interacts with EME1.</text>
</comment>
<dbReference type="FunFam" id="3.40.50.10130:FF:000005">
    <property type="entry name" value="crossover junction endonuclease MUS81 isoform X1"/>
    <property type="match status" value="1"/>
</dbReference>
<evidence type="ECO:0000256" key="11">
    <source>
        <dbReference type="ARBA" id="ARBA00023172"/>
    </source>
</evidence>
<dbReference type="Pfam" id="PF14716">
    <property type="entry name" value="HHH_8"/>
    <property type="match status" value="1"/>
</dbReference>
<evidence type="ECO:0000256" key="16">
    <source>
        <dbReference type="RuleBase" id="RU369042"/>
    </source>
</evidence>
<keyword evidence="10 16" id="KW-0460">Magnesium</keyword>
<dbReference type="Proteomes" id="UP000037751">
    <property type="component" value="Unassembled WGS sequence"/>
</dbReference>
<feature type="region of interest" description="Disordered" evidence="17">
    <location>
        <begin position="166"/>
        <end position="190"/>
    </location>
</feature>
<accession>A0A0M9VNR6</accession>
<evidence type="ECO:0000256" key="14">
    <source>
        <dbReference type="ARBA" id="ARBA00023254"/>
    </source>
</evidence>
<keyword evidence="13 16" id="KW-0539">Nucleus</keyword>
<keyword evidence="5 16" id="KW-0540">Nuclease</keyword>
<keyword evidence="7 16" id="KW-0255">Endonuclease</keyword>
<evidence type="ECO:0000256" key="7">
    <source>
        <dbReference type="ARBA" id="ARBA00022759"/>
    </source>
</evidence>
<keyword evidence="14" id="KW-0469">Meiosis</keyword>
<name>A0A0M9VNR6_9BASI</name>
<dbReference type="CDD" id="cd21036">
    <property type="entry name" value="WH_MUS81"/>
    <property type="match status" value="1"/>
</dbReference>
<evidence type="ECO:0000256" key="4">
    <source>
        <dbReference type="ARBA" id="ARBA00017114"/>
    </source>
</evidence>
<dbReference type="PANTHER" id="PTHR13451:SF0">
    <property type="entry name" value="CROSSOVER JUNCTION ENDONUCLEASE MUS81"/>
    <property type="match status" value="1"/>
</dbReference>
<evidence type="ECO:0000256" key="1">
    <source>
        <dbReference type="ARBA" id="ARBA00001946"/>
    </source>
</evidence>
<dbReference type="Pfam" id="PF21292">
    <property type="entry name" value="EME1-MUS81_C"/>
    <property type="match status" value="1"/>
</dbReference>
<comment type="cofactor">
    <cofactor evidence="1 16">
        <name>Mg(2+)</name>
        <dbReference type="ChEBI" id="CHEBI:18420"/>
    </cofactor>
</comment>
<reference evidence="19 20" key="1">
    <citation type="submission" date="2015-07" db="EMBL/GenBank/DDBJ databases">
        <title>Draft Genome Sequence of Malassezia furfur CBS1878 and Malassezia pachydermatis CBS1879.</title>
        <authorList>
            <person name="Triana S."/>
            <person name="Ohm R."/>
            <person name="Gonzalez A."/>
            <person name="DeCock H."/>
            <person name="Restrepo S."/>
            <person name="Celis A."/>
        </authorList>
    </citation>
    <scope>NUCLEOTIDE SEQUENCE [LARGE SCALE GENOMIC DNA]</scope>
    <source>
        <strain evidence="19 20">CBS 1879</strain>
    </source>
</reference>
<dbReference type="InterPro" id="IPR027421">
    <property type="entry name" value="DNA_pol_lamdba_lyase_dom_sf"/>
</dbReference>
<comment type="similarity">
    <text evidence="3 16">Belongs to the XPF family.</text>
</comment>
<protein>
    <recommendedName>
        <fullName evidence="4 16">Crossover junction endonuclease MUS81</fullName>
        <ecNumber evidence="16">3.1.22.-</ecNumber>
    </recommendedName>
</protein>
<evidence type="ECO:0000259" key="18">
    <source>
        <dbReference type="SMART" id="SM00891"/>
    </source>
</evidence>
<dbReference type="GO" id="GO:0008821">
    <property type="term" value="F:crossover junction DNA endonuclease activity"/>
    <property type="evidence" value="ECO:0007669"/>
    <property type="project" value="UniProtKB-UniRule"/>
</dbReference>
<evidence type="ECO:0000256" key="13">
    <source>
        <dbReference type="ARBA" id="ARBA00023242"/>
    </source>
</evidence>
<dbReference type="SMART" id="SM00891">
    <property type="entry name" value="ERCC4"/>
    <property type="match status" value="1"/>
</dbReference>
<evidence type="ECO:0000313" key="19">
    <source>
        <dbReference type="EMBL" id="KOS13643.1"/>
    </source>
</evidence>
<dbReference type="EMBL" id="LGAV01000005">
    <property type="protein sequence ID" value="KOS13643.1"/>
    <property type="molecule type" value="Genomic_DNA"/>
</dbReference>
<dbReference type="SUPFAM" id="SSF52980">
    <property type="entry name" value="Restriction endonuclease-like"/>
    <property type="match status" value="1"/>
</dbReference>
<keyword evidence="12 16" id="KW-0234">DNA repair</keyword>
<dbReference type="InterPro" id="IPR010996">
    <property type="entry name" value="HHH_MUS81"/>
</dbReference>
<dbReference type="Gene3D" id="1.10.10.10">
    <property type="entry name" value="Winged helix-like DNA-binding domain superfamily/Winged helix DNA-binding domain"/>
    <property type="match status" value="1"/>
</dbReference>
<dbReference type="InterPro" id="IPR006166">
    <property type="entry name" value="ERCC4_domain"/>
</dbReference>
<dbReference type="Pfam" id="PF02732">
    <property type="entry name" value="ERCC4"/>
    <property type="match status" value="1"/>
</dbReference>
<evidence type="ECO:0000256" key="3">
    <source>
        <dbReference type="ARBA" id="ARBA00010015"/>
    </source>
</evidence>
<dbReference type="GO" id="GO:0046872">
    <property type="term" value="F:metal ion binding"/>
    <property type="evidence" value="ECO:0007669"/>
    <property type="project" value="UniProtKB-UniRule"/>
</dbReference>
<dbReference type="VEuPathDB" id="FungiDB:Malapachy_2012"/>
<dbReference type="InterPro" id="IPR036388">
    <property type="entry name" value="WH-like_DNA-bd_sf"/>
</dbReference>
<dbReference type="GeneID" id="28728382"/>
<dbReference type="GO" id="GO:0000727">
    <property type="term" value="P:double-strand break repair via break-induced replication"/>
    <property type="evidence" value="ECO:0007669"/>
    <property type="project" value="UniProtKB-UniRule"/>
</dbReference>
<comment type="function">
    <text evidence="15 16">Interacts with EME1 to form a DNA structure-specific endonuclease with substrate preference for branched DNA structures with a 5'-end at the branch nick. Typical substrates include 3'-flap structures, D-loops, replication forks and nicked Holliday junctions. May be required in mitosis for the processing of stalled or collapsed replication fork intermediates. May be required in meiosis for the repair of meiosis-specific double strand breaks subsequent to single-end invasion (SEI).</text>
</comment>
<proteinExistence type="inferred from homology"/>
<keyword evidence="20" id="KW-1185">Reference proteome</keyword>
<comment type="caution">
    <text evidence="19">The sequence shown here is derived from an EMBL/GenBank/DDBJ whole genome shotgun (WGS) entry which is preliminary data.</text>
</comment>
<keyword evidence="6 16" id="KW-0479">Metal-binding</keyword>
<dbReference type="GO" id="GO:0006308">
    <property type="term" value="P:DNA catabolic process"/>
    <property type="evidence" value="ECO:0007669"/>
    <property type="project" value="UniProtKB-UniRule"/>
</dbReference>
<dbReference type="OrthoDB" id="5963188at2759"/>
<dbReference type="InterPro" id="IPR042530">
    <property type="entry name" value="EME1/EME2_C"/>
</dbReference>
<evidence type="ECO:0000256" key="9">
    <source>
        <dbReference type="ARBA" id="ARBA00022801"/>
    </source>
</evidence>
<dbReference type="AlphaFoldDB" id="A0A0M9VNR6"/>
<evidence type="ECO:0000256" key="2">
    <source>
        <dbReference type="ARBA" id="ARBA00004123"/>
    </source>
</evidence>
<dbReference type="Gene3D" id="1.10.150.670">
    <property type="entry name" value="Crossover junction endonuclease EME1, DNA-binding domain"/>
    <property type="match status" value="1"/>
</dbReference>
<evidence type="ECO:0000256" key="6">
    <source>
        <dbReference type="ARBA" id="ARBA00022723"/>
    </source>
</evidence>
<evidence type="ECO:0000256" key="5">
    <source>
        <dbReference type="ARBA" id="ARBA00022722"/>
    </source>
</evidence>
<dbReference type="STRING" id="77020.A0A0M9VNR6"/>
<dbReference type="Gene3D" id="3.40.50.10130">
    <property type="match status" value="1"/>
</dbReference>
<dbReference type="EC" id="3.1.22.-" evidence="16"/>
<dbReference type="GO" id="GO:0048257">
    <property type="term" value="F:3'-flap endonuclease activity"/>
    <property type="evidence" value="ECO:0007669"/>
    <property type="project" value="TreeGrafter"/>
</dbReference>
<dbReference type="CDD" id="cd20074">
    <property type="entry name" value="XPF_nuclease_Mus81"/>
    <property type="match status" value="1"/>
</dbReference>
<dbReference type="InterPro" id="IPR011335">
    <property type="entry name" value="Restrct_endonuc-II-like"/>
</dbReference>
<evidence type="ECO:0000256" key="17">
    <source>
        <dbReference type="SAM" id="MobiDB-lite"/>
    </source>
</evidence>